<evidence type="ECO:0000256" key="2">
    <source>
        <dbReference type="ARBA" id="ARBA00022801"/>
    </source>
</evidence>
<reference evidence="9" key="1">
    <citation type="submission" date="2018-06" db="EMBL/GenBank/DDBJ databases">
        <authorList>
            <person name="Guldener U."/>
        </authorList>
    </citation>
    <scope>NUCLEOTIDE SEQUENCE [LARGE SCALE GENOMIC DNA]</scope>
    <source>
        <strain evidence="9">UTAD17</strain>
    </source>
</reference>
<dbReference type="EMBL" id="UFAJ01000315">
    <property type="protein sequence ID" value="SSD60280.1"/>
    <property type="molecule type" value="Genomic_DNA"/>
</dbReference>
<feature type="region of interest" description="Disordered" evidence="5">
    <location>
        <begin position="1219"/>
        <end position="1281"/>
    </location>
</feature>
<evidence type="ECO:0000256" key="5">
    <source>
        <dbReference type="SAM" id="MobiDB-lite"/>
    </source>
</evidence>
<keyword evidence="9" id="KW-1185">Reference proteome</keyword>
<dbReference type="SUPFAM" id="SSF51695">
    <property type="entry name" value="PLC-like phosphodiesterases"/>
    <property type="match status" value="1"/>
</dbReference>
<gene>
    <name evidence="8" type="ORF">SCODWIG_02041</name>
</gene>
<dbReference type="CDD" id="cd14484">
    <property type="entry name" value="SPX_GDE1_like"/>
    <property type="match status" value="1"/>
</dbReference>
<evidence type="ECO:0000256" key="4">
    <source>
        <dbReference type="PROSITE-ProRule" id="PRU00023"/>
    </source>
</evidence>
<evidence type="ECO:0000259" key="6">
    <source>
        <dbReference type="PROSITE" id="PS51382"/>
    </source>
</evidence>
<keyword evidence="2" id="KW-0378">Hydrolase</keyword>
<organism evidence="8 9">
    <name type="scientific">Saccharomycodes ludwigii</name>
    <dbReference type="NCBI Taxonomy" id="36035"/>
    <lineage>
        <taxon>Eukaryota</taxon>
        <taxon>Fungi</taxon>
        <taxon>Dikarya</taxon>
        <taxon>Ascomycota</taxon>
        <taxon>Saccharomycotina</taxon>
        <taxon>Saccharomycetes</taxon>
        <taxon>Saccharomycodales</taxon>
        <taxon>Saccharomycodaceae</taxon>
        <taxon>Saccharomycodes</taxon>
    </lineage>
</organism>
<dbReference type="Gene3D" id="3.20.20.190">
    <property type="entry name" value="Phosphatidylinositol (PI) phosphodiesterase"/>
    <property type="match status" value="1"/>
</dbReference>
<dbReference type="GO" id="GO:0046475">
    <property type="term" value="P:glycerophospholipid catabolic process"/>
    <property type="evidence" value="ECO:0007669"/>
    <property type="project" value="TreeGrafter"/>
</dbReference>
<evidence type="ECO:0000313" key="8">
    <source>
        <dbReference type="EMBL" id="SSD60280.1"/>
    </source>
</evidence>
<keyword evidence="1" id="KW-0677">Repeat</keyword>
<dbReference type="Proteomes" id="UP000262825">
    <property type="component" value="Unassembled WGS sequence"/>
</dbReference>
<feature type="domain" description="SPX" evidence="6">
    <location>
        <begin position="1"/>
        <end position="230"/>
    </location>
</feature>
<dbReference type="InterPro" id="IPR004331">
    <property type="entry name" value="SPX_dom"/>
</dbReference>
<evidence type="ECO:0000256" key="1">
    <source>
        <dbReference type="ARBA" id="ARBA00022737"/>
    </source>
</evidence>
<dbReference type="Pfam" id="PF12796">
    <property type="entry name" value="Ank_2"/>
    <property type="match status" value="1"/>
</dbReference>
<name>A0A376B832_9ASCO</name>
<dbReference type="PROSITE" id="PS50007">
    <property type="entry name" value="PIPLC_X_DOMAIN"/>
    <property type="match status" value="1"/>
</dbReference>
<dbReference type="InterPro" id="IPR051578">
    <property type="entry name" value="GDPD"/>
</dbReference>
<dbReference type="OrthoDB" id="197419at2759"/>
<dbReference type="SUPFAM" id="SSF48403">
    <property type="entry name" value="Ankyrin repeat"/>
    <property type="match status" value="1"/>
</dbReference>
<evidence type="ECO:0000259" key="7">
    <source>
        <dbReference type="PROSITE" id="PS51704"/>
    </source>
</evidence>
<dbReference type="InterPro" id="IPR036770">
    <property type="entry name" value="Ankyrin_rpt-contain_sf"/>
</dbReference>
<dbReference type="SMART" id="SM00248">
    <property type="entry name" value="ANK"/>
    <property type="match status" value="5"/>
</dbReference>
<dbReference type="InterPro" id="IPR002110">
    <property type="entry name" value="Ankyrin_rpt"/>
</dbReference>
<feature type="compositionally biased region" description="Low complexity" evidence="5">
    <location>
        <begin position="1220"/>
        <end position="1256"/>
    </location>
</feature>
<dbReference type="PANTHER" id="PTHR22958">
    <property type="entry name" value="GLYCEROPHOSPHORYL DIESTER PHOSPHODIESTERASE"/>
    <property type="match status" value="1"/>
</dbReference>
<keyword evidence="3 4" id="KW-0040">ANK repeat</keyword>
<dbReference type="InterPro" id="IPR030395">
    <property type="entry name" value="GP_PDE_dom"/>
</dbReference>
<feature type="repeat" description="ANK" evidence="4">
    <location>
        <begin position="571"/>
        <end position="603"/>
    </location>
</feature>
<feature type="compositionally biased region" description="Low complexity" evidence="5">
    <location>
        <begin position="708"/>
        <end position="728"/>
    </location>
</feature>
<dbReference type="PANTHER" id="PTHR22958:SF1">
    <property type="entry name" value="GLYCEROPHOSPHOCHOLINE PHOSPHODIESTERASE GPCPD1"/>
    <property type="match status" value="1"/>
</dbReference>
<dbReference type="Gene3D" id="1.25.40.20">
    <property type="entry name" value="Ankyrin repeat-containing domain"/>
    <property type="match status" value="2"/>
</dbReference>
<dbReference type="PROSITE" id="PS51382">
    <property type="entry name" value="SPX"/>
    <property type="match status" value="1"/>
</dbReference>
<dbReference type="InterPro" id="IPR057506">
    <property type="entry name" value="C2_GPCPD1"/>
</dbReference>
<dbReference type="Pfam" id="PF03105">
    <property type="entry name" value="SPX"/>
    <property type="match status" value="2"/>
</dbReference>
<dbReference type="GO" id="GO:0047389">
    <property type="term" value="F:glycerophosphocholine phosphodiesterase activity"/>
    <property type="evidence" value="ECO:0007669"/>
    <property type="project" value="TreeGrafter"/>
</dbReference>
<evidence type="ECO:0000313" key="9">
    <source>
        <dbReference type="Proteomes" id="UP000262825"/>
    </source>
</evidence>
<dbReference type="Pfam" id="PF03009">
    <property type="entry name" value="GDPD"/>
    <property type="match status" value="2"/>
</dbReference>
<protein>
    <submittedName>
        <fullName evidence="8">Related to Glycerophosphodiester phosphodiesterase GDE1</fullName>
    </submittedName>
</protein>
<feature type="region of interest" description="Disordered" evidence="5">
    <location>
        <begin position="708"/>
        <end position="737"/>
    </location>
</feature>
<proteinExistence type="predicted"/>
<accession>A0A376B832</accession>
<feature type="domain" description="GP-PDE" evidence="7">
    <location>
        <begin position="1111"/>
        <end position="1488"/>
    </location>
</feature>
<dbReference type="PROSITE" id="PS51704">
    <property type="entry name" value="GP_PDE"/>
    <property type="match status" value="1"/>
</dbReference>
<dbReference type="InterPro" id="IPR017946">
    <property type="entry name" value="PLC-like_Pdiesterase_TIM-brl"/>
</dbReference>
<evidence type="ECO:0000256" key="3">
    <source>
        <dbReference type="ARBA" id="ARBA00023043"/>
    </source>
</evidence>
<dbReference type="PROSITE" id="PS50088">
    <property type="entry name" value="ANK_REPEAT"/>
    <property type="match status" value="1"/>
</dbReference>
<dbReference type="VEuPathDB" id="FungiDB:SCODWIG_02041"/>
<sequence length="1493" mass="168569">MKFGKTFPNHQVPEWSEYYVDYKHLKKLIKQIVSAQKDIIKSFIRENSEKLANNEITMIDNIDTLNSDKIRKLLAQFFFILDKDLEKIDTFYTDHFSEYDRRMRRLLSSVQVTSLYTLPSSFSIDNNEKGNNSSVSIGGINNTNNRNSRQLASRYMQKTMPTNNNSVTAIKRLEEDNLEDWDELFNILIDLRTYFRNLKWYGELNKRAFAKILKKLDKKCGTNQQQIYLNARVYPLDFCNDDEVFVNLNTINELLDIVSPKLHKQNRSSNSSQNSTDVENKEFVKEYEKEYDVLMELIKKDDSAGLMNELIYTYRSVVLIPTRILINLLNKCALNQSYKCIDDILEVIPTLGDPNDINKRNFFHHHIIALGKNYNTQNKPITKINNGNTEEITNGLNTLLLSSIDSGIEPAFPPDNKLIGAFGPDGINSNDSPSSLKHILSKLPAHLRPSLLKKDNYKRTPLHYSAQYGLVEVTRIIIEKLKDWDVWNPSIPIDDIEIWGDSEKLTPLHLAVIGTHPVTLKVLCKFMNPDVRLNSPKLLHLATKLNSPELIDSLLSLKVKGFYLDYQDVETKETALYVAAKLNLLNAAKCLIKHGANTEIRERLFGWTPIFASCTEGYKEMCELLVNEGHCEIEIFDESGWTPMEHAALRGHLEITDLLEVKDPIVTNPVITNEVREKSMSPLSGIGNGITTAAFLIENNFSNQVKSSNNDIASTSTSTSSFYQNSSTPDVSSSVTKISTPANLRKQKPTKKYLMEETSVVNNTSNHVNINIEQPHPHVMKALDTETVDTGNNIVIDEESNAHINPVTLNAIKSFGHDYLKPTESFISITLGTNDTRTQTPAVSLNKVPISRISSTGLDTALSLCISCRDSLKETPVVLDLPLDETVNAVNFKIPYKENMNHVIYFDLVPTYGYQQQEEYNDYYMGDSHNMNGTSTLNNDNYYNIECDHVMNKFNNEHDDGFCNINNNSIDSRPFMYRNGSSHSISSVHSNASSGNGHRYPYSINNINYQLKKKNKQKLNRNHNKRPFNSTMLGRAVALLDTARTKVGDHRRSLQDTITVPIISSETMEVLGTIQFEFILIKPFITGNLGFIDSNKKWSTNDTYWKSLVSTRVIGHRGLGKNNASRKSLQLGENTVESFIAAASLGASYVEFDVQLTKDHVPVVYHDFLVAESGVDIPMHELTLEQFLDLNNMDGTDKHTVKSSLDEHKYMPALATNAVNNASSNNGNNNNSSSSSISSINNNNNNHKNMENNSSASRRRRSVDDSDIHKKTNHQIEQLAGFRERRMRLTKTYKEKNFKGNFRGSSIASSFVTLKELFHKIPSNVGFNIECKYPMSDEADKEEIGQIAVDMNFWCDTVLSVIYENIGKDRDVIFSSFSPDICLMLSLKQPNFPILYLTEAGTTIMADARAVSLQSAIRFARTWNLLGIVSAAKPIVKAPRLAHVVKSSGLVCVTYGVENNDPATARKEMDAGVDAVIVDSVLAVRKELTRNNK</sequence>
<dbReference type="Pfam" id="PF25329">
    <property type="entry name" value="C2_GDE1"/>
    <property type="match status" value="2"/>
</dbReference>